<comment type="catalytic activity">
    <reaction evidence="4">
        <text>L-phenylalanyl-tRNA(Phe) + an N-terminal L-alpha-aminoacyl-[protein] = an N-terminal L-phenylalanyl-L-alpha-aminoacyl-[protein] + tRNA(Phe)</text>
        <dbReference type="Rhea" id="RHEA:43632"/>
        <dbReference type="Rhea" id="RHEA-COMP:9668"/>
        <dbReference type="Rhea" id="RHEA-COMP:9699"/>
        <dbReference type="Rhea" id="RHEA-COMP:10636"/>
        <dbReference type="Rhea" id="RHEA-COMP:10637"/>
        <dbReference type="ChEBI" id="CHEBI:78442"/>
        <dbReference type="ChEBI" id="CHEBI:78531"/>
        <dbReference type="ChEBI" id="CHEBI:78597"/>
        <dbReference type="ChEBI" id="CHEBI:83561"/>
        <dbReference type="EC" id="2.3.2.6"/>
    </reaction>
</comment>
<comment type="catalytic activity">
    <reaction evidence="4">
        <text>N-terminal L-arginyl-[protein] + L-leucyl-tRNA(Leu) = N-terminal L-leucyl-L-arginyl-[protein] + tRNA(Leu) + H(+)</text>
        <dbReference type="Rhea" id="RHEA:50416"/>
        <dbReference type="Rhea" id="RHEA-COMP:9613"/>
        <dbReference type="Rhea" id="RHEA-COMP:9622"/>
        <dbReference type="Rhea" id="RHEA-COMP:12672"/>
        <dbReference type="Rhea" id="RHEA-COMP:12673"/>
        <dbReference type="ChEBI" id="CHEBI:15378"/>
        <dbReference type="ChEBI" id="CHEBI:64719"/>
        <dbReference type="ChEBI" id="CHEBI:78442"/>
        <dbReference type="ChEBI" id="CHEBI:78494"/>
        <dbReference type="ChEBI" id="CHEBI:133044"/>
        <dbReference type="EC" id="2.3.2.6"/>
    </reaction>
</comment>
<name>A0ABY4E713_VITST</name>
<dbReference type="GO" id="GO:0008914">
    <property type="term" value="F:leucyl-tRNA--protein transferase activity"/>
    <property type="evidence" value="ECO:0007669"/>
    <property type="project" value="UniProtKB-EC"/>
</dbReference>
<protein>
    <recommendedName>
        <fullName evidence="4">Leucyl/phenylalanyl-tRNA--protein transferase</fullName>
        <ecNumber evidence="4">2.3.2.6</ecNumber>
    </recommendedName>
    <alternativeName>
        <fullName evidence="4">L/F-transferase</fullName>
    </alternativeName>
    <alternativeName>
        <fullName evidence="4">Leucyltransferase</fullName>
    </alternativeName>
    <alternativeName>
        <fullName evidence="4">Phenyalanyltransferase</fullName>
    </alternativeName>
</protein>
<comment type="similarity">
    <text evidence="4">Belongs to the L/F-transferase family.</text>
</comment>
<evidence type="ECO:0000256" key="3">
    <source>
        <dbReference type="ARBA" id="ARBA00023315"/>
    </source>
</evidence>
<dbReference type="InterPro" id="IPR016181">
    <property type="entry name" value="Acyl_CoA_acyltransferase"/>
</dbReference>
<organism evidence="5 6">
    <name type="scientific">Vitreoscilla stercoraria</name>
    <dbReference type="NCBI Taxonomy" id="61"/>
    <lineage>
        <taxon>Bacteria</taxon>
        <taxon>Pseudomonadati</taxon>
        <taxon>Pseudomonadota</taxon>
        <taxon>Betaproteobacteria</taxon>
        <taxon>Neisseriales</taxon>
        <taxon>Neisseriaceae</taxon>
        <taxon>Vitreoscilla</taxon>
    </lineage>
</organism>
<comment type="function">
    <text evidence="4">Functions in the N-end rule pathway of protein degradation where it conjugates Leu, Phe and, less efficiently, Met from aminoacyl-tRNAs to the N-termini of proteins containing an N-terminal arginine or lysine.</text>
</comment>
<evidence type="ECO:0000256" key="1">
    <source>
        <dbReference type="ARBA" id="ARBA00022490"/>
    </source>
</evidence>
<keyword evidence="6" id="KW-1185">Reference proteome</keyword>
<dbReference type="SUPFAM" id="SSF55729">
    <property type="entry name" value="Acyl-CoA N-acyltransferases (Nat)"/>
    <property type="match status" value="1"/>
</dbReference>
<comment type="catalytic activity">
    <reaction evidence="4">
        <text>N-terminal L-lysyl-[protein] + L-leucyl-tRNA(Leu) = N-terminal L-leucyl-L-lysyl-[protein] + tRNA(Leu) + H(+)</text>
        <dbReference type="Rhea" id="RHEA:12340"/>
        <dbReference type="Rhea" id="RHEA-COMP:9613"/>
        <dbReference type="Rhea" id="RHEA-COMP:9622"/>
        <dbReference type="Rhea" id="RHEA-COMP:12670"/>
        <dbReference type="Rhea" id="RHEA-COMP:12671"/>
        <dbReference type="ChEBI" id="CHEBI:15378"/>
        <dbReference type="ChEBI" id="CHEBI:65249"/>
        <dbReference type="ChEBI" id="CHEBI:78442"/>
        <dbReference type="ChEBI" id="CHEBI:78494"/>
        <dbReference type="ChEBI" id="CHEBI:133043"/>
        <dbReference type="EC" id="2.3.2.6"/>
    </reaction>
</comment>
<dbReference type="NCBIfam" id="TIGR00667">
    <property type="entry name" value="aat"/>
    <property type="match status" value="1"/>
</dbReference>
<sequence length="243" mass="27461">MQLSYLTDDIQSWPDLTIAQQQRDGLVAIGGDLSVERLLAAYQRGIFPWYSDGQPICWWALAPRMVLRPENLYIGRSLAKNVRNRRYAVTVNQQFQAVLSACANVPREGQDGTWLTAELQWALTQMFRQGHAHSFEYWQQSAQDASQWQLMGGLYGIQIGRVFYGESMFALTGDASKIAFVHAVKYLQSCGIELIDCQMHTHHLARFGALEIAFADFQAALNLYCQQDLHQAMVAGVLVNQIN</sequence>
<dbReference type="InterPro" id="IPR042203">
    <property type="entry name" value="Leu/Phe-tRNA_Trfase_C"/>
</dbReference>
<keyword evidence="1 4" id="KW-0963">Cytoplasm</keyword>
<dbReference type="RefSeq" id="WP_019958476.1">
    <property type="nucleotide sequence ID" value="NZ_CP091512.1"/>
</dbReference>
<proteinExistence type="inferred from homology"/>
<evidence type="ECO:0000256" key="2">
    <source>
        <dbReference type="ARBA" id="ARBA00022679"/>
    </source>
</evidence>
<gene>
    <name evidence="4 5" type="primary">aat</name>
    <name evidence="5" type="ORF">LVJ81_07840</name>
</gene>
<dbReference type="EMBL" id="CP091512">
    <property type="protein sequence ID" value="UOO91561.1"/>
    <property type="molecule type" value="Genomic_DNA"/>
</dbReference>
<dbReference type="EC" id="2.3.2.6" evidence="4"/>
<dbReference type="InterPro" id="IPR004616">
    <property type="entry name" value="Leu/Phe-tRNA_Trfase"/>
</dbReference>
<dbReference type="Gene3D" id="3.30.70.3550">
    <property type="entry name" value="Leucyl/phenylalanyl-tRNA-protein transferase, N-terminal domain"/>
    <property type="match status" value="1"/>
</dbReference>
<dbReference type="Pfam" id="PF03588">
    <property type="entry name" value="Leu_Phe_trans"/>
    <property type="match status" value="1"/>
</dbReference>
<reference evidence="5" key="1">
    <citation type="submission" date="2021-12" db="EMBL/GenBank/DDBJ databases">
        <authorList>
            <person name="Veyrier F.J."/>
        </authorList>
    </citation>
    <scope>NUCLEOTIDE SEQUENCE</scope>
    <source>
        <strain evidence="5">SAG 1488-6</strain>
    </source>
</reference>
<dbReference type="PANTHER" id="PTHR30098">
    <property type="entry name" value="LEUCYL/PHENYLALANYL-TRNA--PROTEIN TRANSFERASE"/>
    <property type="match status" value="1"/>
</dbReference>
<reference evidence="5" key="2">
    <citation type="journal article" date="2022" name="Res Sq">
        <title>Evolution of multicellular longitudinally dividing oral cavity symbionts (Neisseriaceae).</title>
        <authorList>
            <person name="Nyongesa S."/>
            <person name="Weber P."/>
            <person name="Bernet E."/>
            <person name="Pullido F."/>
            <person name="Nieckarz M."/>
            <person name="Delaby M."/>
            <person name="Nieves C."/>
            <person name="Viehboeck T."/>
            <person name="Krause N."/>
            <person name="Rivera-Millot A."/>
            <person name="Nakamura A."/>
            <person name="Vischer N."/>
            <person name="VanNieuwenhze M."/>
            <person name="Brun Y."/>
            <person name="Cava F."/>
            <person name="Bulgheresi S."/>
            <person name="Veyrier F."/>
        </authorList>
    </citation>
    <scope>NUCLEOTIDE SEQUENCE</scope>
    <source>
        <strain evidence="5">SAG 1488-6</strain>
    </source>
</reference>
<evidence type="ECO:0000313" key="6">
    <source>
        <dbReference type="Proteomes" id="UP000832034"/>
    </source>
</evidence>
<dbReference type="HAMAP" id="MF_00688">
    <property type="entry name" value="Leu_Phe_trans"/>
    <property type="match status" value="1"/>
</dbReference>
<dbReference type="PANTHER" id="PTHR30098:SF2">
    <property type="entry name" value="LEUCYL_PHENYLALANYL-TRNA--PROTEIN TRANSFERASE"/>
    <property type="match status" value="1"/>
</dbReference>
<evidence type="ECO:0000313" key="5">
    <source>
        <dbReference type="EMBL" id="UOO91561.1"/>
    </source>
</evidence>
<keyword evidence="3 4" id="KW-0012">Acyltransferase</keyword>
<dbReference type="Proteomes" id="UP000832034">
    <property type="component" value="Chromosome"/>
</dbReference>
<dbReference type="InterPro" id="IPR042221">
    <property type="entry name" value="Leu/Phe-tRNA_Trfase_N"/>
</dbReference>
<evidence type="ECO:0000256" key="4">
    <source>
        <dbReference type="HAMAP-Rule" id="MF_00688"/>
    </source>
</evidence>
<keyword evidence="2 4" id="KW-0808">Transferase</keyword>
<dbReference type="Gene3D" id="3.40.630.70">
    <property type="entry name" value="Leucyl/phenylalanyl-tRNA-protein transferase, C-terminal domain"/>
    <property type="match status" value="1"/>
</dbReference>
<accession>A0ABY4E713</accession>
<comment type="subcellular location">
    <subcellularLocation>
        <location evidence="4">Cytoplasm</location>
    </subcellularLocation>
</comment>